<dbReference type="EMBL" id="JAGSND010000030">
    <property type="protein sequence ID" value="MBR0600479.1"/>
    <property type="molecule type" value="Genomic_DNA"/>
</dbReference>
<dbReference type="CDD" id="cd07136">
    <property type="entry name" value="ALDH_YwdH-P39616"/>
    <property type="match status" value="1"/>
</dbReference>
<keyword evidence="2 4" id="KW-0560">Oxidoreductase</keyword>
<dbReference type="FunFam" id="3.40.309.10:FF:000003">
    <property type="entry name" value="Aldehyde dehydrogenase"/>
    <property type="match status" value="1"/>
</dbReference>
<organism evidence="9 10">
    <name type="scientific">Sinanaerobacter chloroacetimidivorans</name>
    <dbReference type="NCBI Taxonomy" id="2818044"/>
    <lineage>
        <taxon>Bacteria</taxon>
        <taxon>Bacillati</taxon>
        <taxon>Bacillota</taxon>
        <taxon>Clostridia</taxon>
        <taxon>Peptostreptococcales</taxon>
        <taxon>Anaerovoracaceae</taxon>
        <taxon>Sinanaerobacter</taxon>
    </lineage>
</organism>
<reference evidence="9" key="1">
    <citation type="submission" date="2021-04" db="EMBL/GenBank/DDBJ databases">
        <title>Sinoanaerobacter chloroacetimidivorans sp. nov., an obligate anaerobic bacterium isolated from anaerobic sludge.</title>
        <authorList>
            <person name="Bao Y."/>
        </authorList>
    </citation>
    <scope>NUCLEOTIDE SEQUENCE</scope>
    <source>
        <strain evidence="9">BAD-6</strain>
    </source>
</reference>
<keyword evidence="3" id="KW-0520">NAD</keyword>
<dbReference type="GO" id="GO:0006081">
    <property type="term" value="P:aldehyde metabolic process"/>
    <property type="evidence" value="ECO:0007669"/>
    <property type="project" value="InterPro"/>
</dbReference>
<dbReference type="Proteomes" id="UP000675664">
    <property type="component" value="Unassembled WGS sequence"/>
</dbReference>
<dbReference type="PANTHER" id="PTHR43570:SF16">
    <property type="entry name" value="ALDEHYDE DEHYDROGENASE TYPE III, ISOFORM Q"/>
    <property type="match status" value="1"/>
</dbReference>
<evidence type="ECO:0000256" key="5">
    <source>
        <dbReference type="PIRSR" id="PIRSR036492-1"/>
    </source>
</evidence>
<dbReference type="PROSITE" id="PS00687">
    <property type="entry name" value="ALDEHYDE_DEHYDR_GLU"/>
    <property type="match status" value="1"/>
</dbReference>
<proteinExistence type="inferred from homology"/>
<dbReference type="InterPro" id="IPR016162">
    <property type="entry name" value="Ald_DH_N"/>
</dbReference>
<dbReference type="InterPro" id="IPR016163">
    <property type="entry name" value="Ald_DH_C"/>
</dbReference>
<evidence type="ECO:0000256" key="6">
    <source>
        <dbReference type="PROSITE-ProRule" id="PRU10007"/>
    </source>
</evidence>
<dbReference type="GO" id="GO:0004029">
    <property type="term" value="F:aldehyde dehydrogenase (NAD+) activity"/>
    <property type="evidence" value="ECO:0007669"/>
    <property type="project" value="TreeGrafter"/>
</dbReference>
<feature type="active site" evidence="5">
    <location>
        <position position="243"/>
    </location>
</feature>
<feature type="domain" description="Aldehyde dehydrogenase" evidence="8">
    <location>
        <begin position="6"/>
        <end position="424"/>
    </location>
</feature>
<dbReference type="PIRSF" id="PIRSF036492">
    <property type="entry name" value="ALDH"/>
    <property type="match status" value="1"/>
</dbReference>
<sequence>MSIGSIVARQREYFESGATRPVSFRMEALRKLQKVLRDNESLLSQAMKSDLNKTPFESYMTETGMVLDEIRFHLKHLPRWSKTKKVKTPMAQFHAKSFVVPEPYGVTLIMSPWNYPLQLCLEPLVGAISAGNCVVVKPSAYAPATSSAIAKILGETFMPEYIAVVEGGREQNNALLEEVFDYIFFTGSVDVGKSVMAAASKNLTPVTLELGGKSPVIVDETANLKLAAKRIAFGKVLNAGQTCVEPDYLFVHKSVEHKFLEEYAKALKEFFPDGDMSDMPVIISEKHFQRVTRLLQGETAVIGGGIDESRRFIEPTVLVDITPDSPIMQEEIFGPILPLMTFTNLDECIKFIRNRPRPLALYLFTQIKEAERKILDNCSFGGGCINDTIIHLANPHMGFGGVGYSGMGSYHGKLSFDTFTHYRSMVKKYTWIDMPMRYHPYSERNLKLIRMLMK</sequence>
<dbReference type="InterPro" id="IPR015590">
    <property type="entry name" value="Aldehyde_DH_dom"/>
</dbReference>
<dbReference type="Pfam" id="PF00171">
    <property type="entry name" value="Aldedh"/>
    <property type="match status" value="1"/>
</dbReference>
<comment type="similarity">
    <text evidence="1 4 7">Belongs to the aldehyde dehydrogenase family.</text>
</comment>
<evidence type="ECO:0000256" key="4">
    <source>
        <dbReference type="PIRNR" id="PIRNR036492"/>
    </source>
</evidence>
<evidence type="ECO:0000256" key="2">
    <source>
        <dbReference type="ARBA" id="ARBA00023002"/>
    </source>
</evidence>
<dbReference type="PANTHER" id="PTHR43570">
    <property type="entry name" value="ALDEHYDE DEHYDROGENASE"/>
    <property type="match status" value="1"/>
</dbReference>
<dbReference type="Gene3D" id="3.40.605.10">
    <property type="entry name" value="Aldehyde Dehydrogenase, Chain A, domain 1"/>
    <property type="match status" value="1"/>
</dbReference>
<dbReference type="InterPro" id="IPR029510">
    <property type="entry name" value="Ald_DH_CS_GLU"/>
</dbReference>
<dbReference type="FunFam" id="3.40.605.10:FF:000004">
    <property type="entry name" value="Aldehyde dehydrogenase"/>
    <property type="match status" value="1"/>
</dbReference>
<gene>
    <name evidence="9" type="ORF">KCX82_21650</name>
</gene>
<evidence type="ECO:0000256" key="1">
    <source>
        <dbReference type="ARBA" id="ARBA00009986"/>
    </source>
</evidence>
<dbReference type="Gene3D" id="3.40.309.10">
    <property type="entry name" value="Aldehyde Dehydrogenase, Chain A, domain 2"/>
    <property type="match status" value="1"/>
</dbReference>
<dbReference type="InterPro" id="IPR012394">
    <property type="entry name" value="Aldehyde_DH_NAD(P)"/>
</dbReference>
<dbReference type="InterPro" id="IPR016161">
    <property type="entry name" value="Ald_DH/histidinol_DH"/>
</dbReference>
<name>A0A8J7W426_9FIRM</name>
<evidence type="ECO:0000259" key="8">
    <source>
        <dbReference type="Pfam" id="PF00171"/>
    </source>
</evidence>
<accession>A0A8J7W426</accession>
<keyword evidence="10" id="KW-1185">Reference proteome</keyword>
<evidence type="ECO:0000313" key="10">
    <source>
        <dbReference type="Proteomes" id="UP000675664"/>
    </source>
</evidence>
<dbReference type="RefSeq" id="WP_227020595.1">
    <property type="nucleotide sequence ID" value="NZ_JAGSND010000030.1"/>
</dbReference>
<evidence type="ECO:0000256" key="7">
    <source>
        <dbReference type="RuleBase" id="RU003345"/>
    </source>
</evidence>
<reference evidence="9" key="2">
    <citation type="submission" date="2021-04" db="EMBL/GenBank/DDBJ databases">
        <authorList>
            <person name="Liu J."/>
        </authorList>
    </citation>
    <scope>NUCLEOTIDE SEQUENCE</scope>
    <source>
        <strain evidence="9">BAD-6</strain>
    </source>
</reference>
<comment type="caution">
    <text evidence="9">The sequence shown here is derived from an EMBL/GenBank/DDBJ whole genome shotgun (WGS) entry which is preliminary data.</text>
</comment>
<protein>
    <recommendedName>
        <fullName evidence="4">Aldehyde dehydrogenase</fullName>
    </recommendedName>
</protein>
<evidence type="ECO:0000313" key="9">
    <source>
        <dbReference type="EMBL" id="MBR0600479.1"/>
    </source>
</evidence>
<dbReference type="AlphaFoldDB" id="A0A8J7W426"/>
<dbReference type="GO" id="GO:0005737">
    <property type="term" value="C:cytoplasm"/>
    <property type="evidence" value="ECO:0007669"/>
    <property type="project" value="TreeGrafter"/>
</dbReference>
<feature type="active site" evidence="5 6">
    <location>
        <position position="209"/>
    </location>
</feature>
<dbReference type="SUPFAM" id="SSF53720">
    <property type="entry name" value="ALDH-like"/>
    <property type="match status" value="1"/>
</dbReference>
<evidence type="ECO:0000256" key="3">
    <source>
        <dbReference type="ARBA" id="ARBA00023027"/>
    </source>
</evidence>